<reference evidence="9 12" key="2">
    <citation type="submission" date="2019-06" db="EMBL/GenBank/DDBJ databases">
        <title>Draft genome sequence of Corynebacterium striatum NBRC 15291.</title>
        <authorList>
            <person name="Miura T."/>
            <person name="Furukawa M."/>
            <person name="Shimamura M."/>
            <person name="Ohyama Y."/>
            <person name="Yamazoe A."/>
            <person name="Kawasaki H."/>
        </authorList>
    </citation>
    <scope>NUCLEOTIDE SEQUENCE [LARGE SCALE GENOMIC DNA]</scope>
    <source>
        <strain evidence="9 12">NBRC 15291</strain>
    </source>
</reference>
<accession>A0AAQ1TVB2</accession>
<keyword evidence="3 6" id="KW-0812">Transmembrane</keyword>
<dbReference type="AlphaFoldDB" id="A0AAQ1TVB2"/>
<evidence type="ECO:0000256" key="3">
    <source>
        <dbReference type="ARBA" id="ARBA00022692"/>
    </source>
</evidence>
<dbReference type="InterPro" id="IPR007267">
    <property type="entry name" value="GtrA_DPMS_TM"/>
</dbReference>
<evidence type="ECO:0000259" key="7">
    <source>
        <dbReference type="Pfam" id="PF04138"/>
    </source>
</evidence>
<dbReference type="EMBL" id="BJLD01000002">
    <property type="protein sequence ID" value="GEA44102.1"/>
    <property type="molecule type" value="Genomic_DNA"/>
</dbReference>
<reference evidence="10 13" key="3">
    <citation type="submission" date="2021-01" db="EMBL/GenBank/DDBJ databases">
        <title>FDA dAtabase for Regulatory Grade micrObial Sequences (FDA-ARGOS): Supporting development and validation of Infectious Disease Dx tests.</title>
        <authorList>
            <person name="Sproer C."/>
            <person name="Gronow S."/>
            <person name="Severitt S."/>
            <person name="Schroder I."/>
            <person name="Tallon L."/>
            <person name="Sadzewicz L."/>
            <person name="Zhao X."/>
            <person name="Boylan J."/>
            <person name="Ott S."/>
            <person name="Bowen H."/>
            <person name="Vavikolanu K."/>
            <person name="Mehta A."/>
            <person name="Aluvathingal J."/>
            <person name="Nadendla S."/>
            <person name="Lowell S."/>
            <person name="Myers T."/>
            <person name="Yan Y."/>
            <person name="Sichtig H."/>
        </authorList>
    </citation>
    <scope>NUCLEOTIDE SEQUENCE [LARGE SCALE GENOMIC DNA]</scope>
    <source>
        <strain evidence="10 13">FDAARGOS_1115</strain>
    </source>
</reference>
<keyword evidence="4 6" id="KW-1133">Transmembrane helix</keyword>
<dbReference type="PANTHER" id="PTHR38459">
    <property type="entry name" value="PROPHAGE BACTOPRENOL-LINKED GLUCOSE TRANSLOCASE HOMOLOG"/>
    <property type="match status" value="1"/>
</dbReference>
<dbReference type="GeneID" id="72410735"/>
<evidence type="ECO:0000256" key="4">
    <source>
        <dbReference type="ARBA" id="ARBA00022989"/>
    </source>
</evidence>
<dbReference type="RefSeq" id="WP_005531882.1">
    <property type="nucleotide sequence ID" value="NZ_BJLD01000002.1"/>
</dbReference>
<dbReference type="Pfam" id="PF04138">
    <property type="entry name" value="GtrA_DPMS_TM"/>
    <property type="match status" value="2"/>
</dbReference>
<dbReference type="Proteomes" id="UP000595757">
    <property type="component" value="Chromosome"/>
</dbReference>
<proteinExistence type="inferred from homology"/>
<dbReference type="EMBL" id="CP068158">
    <property type="protein sequence ID" value="QQU77359.1"/>
    <property type="molecule type" value="Genomic_DNA"/>
</dbReference>
<dbReference type="Proteomes" id="UP000315234">
    <property type="component" value="Unassembled WGS sequence"/>
</dbReference>
<comment type="subcellular location">
    <subcellularLocation>
        <location evidence="1">Membrane</location>
        <topology evidence="1">Multi-pass membrane protein</topology>
    </subcellularLocation>
</comment>
<keyword evidence="5 6" id="KW-0472">Membrane</keyword>
<evidence type="ECO:0000313" key="9">
    <source>
        <dbReference type="EMBL" id="GEA44102.1"/>
    </source>
</evidence>
<feature type="transmembrane region" description="Helical" evidence="6">
    <location>
        <begin position="63"/>
        <end position="81"/>
    </location>
</feature>
<organism evidence="9 12">
    <name type="scientific">Corynebacterium striatum</name>
    <dbReference type="NCBI Taxonomy" id="43770"/>
    <lineage>
        <taxon>Bacteria</taxon>
        <taxon>Bacillati</taxon>
        <taxon>Actinomycetota</taxon>
        <taxon>Actinomycetes</taxon>
        <taxon>Mycobacteriales</taxon>
        <taxon>Corynebacteriaceae</taxon>
        <taxon>Corynebacterium</taxon>
    </lineage>
</organism>
<keyword evidence="13" id="KW-1185">Reference proteome</keyword>
<evidence type="ECO:0000256" key="5">
    <source>
        <dbReference type="ARBA" id="ARBA00023136"/>
    </source>
</evidence>
<evidence type="ECO:0000256" key="6">
    <source>
        <dbReference type="SAM" id="Phobius"/>
    </source>
</evidence>
<dbReference type="InterPro" id="IPR051401">
    <property type="entry name" value="GtrA_CellWall_Glycosyl"/>
</dbReference>
<protein>
    <submittedName>
        <fullName evidence="8">GtrA family protein</fullName>
    </submittedName>
</protein>
<reference evidence="8 11" key="1">
    <citation type="submission" date="2017-11" db="EMBL/GenBank/DDBJ databases">
        <title>Whole genome sequencing of cultured pathogen.</title>
        <authorList>
            <person name="Hoffmann M."/>
            <person name="Sanchez M."/>
            <person name="Timme R."/>
            <person name="Nudel K."/>
            <person name="Bry L."/>
        </authorList>
    </citation>
    <scope>NUCLEOTIDE SEQUENCE [LARGE SCALE GENOMIC DNA]</scope>
    <source>
        <strain evidence="8 11">216</strain>
    </source>
</reference>
<feature type="transmembrane region" description="Helical" evidence="6">
    <location>
        <begin position="148"/>
        <end position="165"/>
    </location>
</feature>
<dbReference type="GO" id="GO:0000271">
    <property type="term" value="P:polysaccharide biosynthetic process"/>
    <property type="evidence" value="ECO:0007669"/>
    <property type="project" value="InterPro"/>
</dbReference>
<evidence type="ECO:0000256" key="1">
    <source>
        <dbReference type="ARBA" id="ARBA00004141"/>
    </source>
</evidence>
<comment type="similarity">
    <text evidence="2">Belongs to the GtrA family.</text>
</comment>
<sequence length="187" mass="21161">MADLTFARFASNFGQFIKFGMVGGSGVLVNQAVFIATKKIFDSAFGLHYYDPFWAIPFTDFNIRWYNVFAFIAFLVANIWNYQLNRKWTFGSVEKVSWLRGFFPFLITGVGAMIVSQIVMVALINTNSPVQLPSDIFDDSSGLRNKSYWANAISIVVAMPINFVINKLWTFRSKPKSPVVVAQEDPL</sequence>
<dbReference type="EMBL" id="CP024932">
    <property type="protein sequence ID" value="ATZ07578.1"/>
    <property type="molecule type" value="Genomic_DNA"/>
</dbReference>
<evidence type="ECO:0000313" key="11">
    <source>
        <dbReference type="Proteomes" id="UP000231994"/>
    </source>
</evidence>
<evidence type="ECO:0000256" key="2">
    <source>
        <dbReference type="ARBA" id="ARBA00009399"/>
    </source>
</evidence>
<evidence type="ECO:0000313" key="13">
    <source>
        <dbReference type="Proteomes" id="UP000595757"/>
    </source>
</evidence>
<dbReference type="PANTHER" id="PTHR38459:SF1">
    <property type="entry name" value="PROPHAGE BACTOPRENOL-LINKED GLUCOSE TRANSLOCASE HOMOLOG"/>
    <property type="match status" value="1"/>
</dbReference>
<feature type="domain" description="GtrA/DPMS transmembrane" evidence="7">
    <location>
        <begin position="147"/>
        <end position="177"/>
    </location>
</feature>
<evidence type="ECO:0000313" key="10">
    <source>
        <dbReference type="EMBL" id="QQU77359.1"/>
    </source>
</evidence>
<evidence type="ECO:0000313" key="12">
    <source>
        <dbReference type="Proteomes" id="UP000315234"/>
    </source>
</evidence>
<evidence type="ECO:0000313" key="8">
    <source>
        <dbReference type="EMBL" id="ATZ07578.1"/>
    </source>
</evidence>
<feature type="transmembrane region" description="Helical" evidence="6">
    <location>
        <begin position="102"/>
        <end position="124"/>
    </location>
</feature>
<dbReference type="Proteomes" id="UP000231994">
    <property type="component" value="Chromosome"/>
</dbReference>
<feature type="domain" description="GtrA/DPMS transmembrane" evidence="7">
    <location>
        <begin position="18"/>
        <end position="126"/>
    </location>
</feature>
<dbReference type="GO" id="GO:0005886">
    <property type="term" value="C:plasma membrane"/>
    <property type="evidence" value="ECO:0007669"/>
    <property type="project" value="TreeGrafter"/>
</dbReference>
<name>A0AAQ1TVB2_CORST</name>
<gene>
    <name evidence="8" type="ORF">A9D01_01235</name>
    <name evidence="9" type="ORF">Cst04h_22720</name>
    <name evidence="10" type="ORF">I6I72_01890</name>
</gene>